<evidence type="ECO:0000313" key="10">
    <source>
        <dbReference type="Proteomes" id="UP000198778"/>
    </source>
</evidence>
<dbReference type="FunFam" id="3.40.50.300:FF:000984">
    <property type="entry name" value="Chromosome partition protein Smc"/>
    <property type="match status" value="1"/>
</dbReference>
<dbReference type="EMBL" id="FNIL01000001">
    <property type="protein sequence ID" value="SDN27012.1"/>
    <property type="molecule type" value="Genomic_DNA"/>
</dbReference>
<dbReference type="GO" id="GO:0003677">
    <property type="term" value="F:DNA binding"/>
    <property type="evidence" value="ECO:0007669"/>
    <property type="project" value="UniProtKB-UniRule"/>
</dbReference>
<dbReference type="GO" id="GO:0005524">
    <property type="term" value="F:ATP binding"/>
    <property type="evidence" value="ECO:0007669"/>
    <property type="project" value="UniProtKB-UniRule"/>
</dbReference>
<dbReference type="InterPro" id="IPR036277">
    <property type="entry name" value="SMC_hinge_sf"/>
</dbReference>
<dbReference type="GO" id="GO:0005694">
    <property type="term" value="C:chromosome"/>
    <property type="evidence" value="ECO:0007669"/>
    <property type="project" value="InterPro"/>
</dbReference>
<keyword evidence="6 7" id="KW-0238">DNA-binding</keyword>
<dbReference type="GO" id="GO:0007059">
    <property type="term" value="P:chromosome segregation"/>
    <property type="evidence" value="ECO:0007669"/>
    <property type="project" value="UniProtKB-UniRule"/>
</dbReference>
<dbReference type="InterPro" id="IPR027417">
    <property type="entry name" value="P-loop_NTPase"/>
</dbReference>
<dbReference type="GO" id="GO:0005737">
    <property type="term" value="C:cytoplasm"/>
    <property type="evidence" value="ECO:0007669"/>
    <property type="project" value="UniProtKB-SubCell"/>
</dbReference>
<feature type="domain" description="SMC hinge" evidence="8">
    <location>
        <begin position="519"/>
        <end position="638"/>
    </location>
</feature>
<keyword evidence="10" id="KW-1185">Reference proteome</keyword>
<evidence type="ECO:0000256" key="4">
    <source>
        <dbReference type="ARBA" id="ARBA00022840"/>
    </source>
</evidence>
<comment type="domain">
    <text evidence="7">Contains large globular domains required for ATP hydrolysis at each terminus and a third globular domain forming a flexible hinge near the middle of the molecule. These domains are separated by coiled-coil structures.</text>
</comment>
<evidence type="ECO:0000256" key="7">
    <source>
        <dbReference type="HAMAP-Rule" id="MF_01894"/>
    </source>
</evidence>
<dbReference type="InterPro" id="IPR024704">
    <property type="entry name" value="SMC"/>
</dbReference>
<dbReference type="OrthoDB" id="9808768at2"/>
<protein>
    <recommendedName>
        <fullName evidence="7">Chromosome partition protein Smc</fullName>
    </recommendedName>
</protein>
<feature type="coiled-coil region" evidence="7">
    <location>
        <begin position="167"/>
        <end position="194"/>
    </location>
</feature>
<dbReference type="InterPro" id="IPR003395">
    <property type="entry name" value="RecF/RecN/SMC_N"/>
</dbReference>
<dbReference type="STRING" id="745820.SAMN04488053_101308"/>
<feature type="binding site" evidence="7">
    <location>
        <begin position="32"/>
        <end position="39"/>
    </location>
    <ligand>
        <name>ATP</name>
        <dbReference type="ChEBI" id="CHEBI:30616"/>
    </ligand>
</feature>
<dbReference type="HAMAP" id="MF_01894">
    <property type="entry name" value="Smc_prok"/>
    <property type="match status" value="1"/>
</dbReference>
<dbReference type="Gene3D" id="3.30.70.1620">
    <property type="match status" value="1"/>
</dbReference>
<dbReference type="GO" id="GO:0016887">
    <property type="term" value="F:ATP hydrolysis activity"/>
    <property type="evidence" value="ECO:0007669"/>
    <property type="project" value="InterPro"/>
</dbReference>
<dbReference type="Pfam" id="PF02463">
    <property type="entry name" value="SMC_N"/>
    <property type="match status" value="2"/>
</dbReference>
<gene>
    <name evidence="7" type="primary">smc</name>
    <name evidence="9" type="ORF">SAMN04488053_101308</name>
</gene>
<dbReference type="SUPFAM" id="SSF52540">
    <property type="entry name" value="P-loop containing nucleoside triphosphate hydrolases"/>
    <property type="match status" value="1"/>
</dbReference>
<keyword evidence="5 7" id="KW-0175">Coiled coil</keyword>
<dbReference type="NCBIfam" id="TIGR02168">
    <property type="entry name" value="SMC_prok_B"/>
    <property type="match status" value="1"/>
</dbReference>
<name>A0A1G9ZZD9_9BACI</name>
<evidence type="ECO:0000256" key="5">
    <source>
        <dbReference type="ARBA" id="ARBA00023054"/>
    </source>
</evidence>
<comment type="subcellular location">
    <subcellularLocation>
        <location evidence="1 7">Cytoplasm</location>
    </subcellularLocation>
</comment>
<dbReference type="Pfam" id="PF06470">
    <property type="entry name" value="SMC_hinge"/>
    <property type="match status" value="1"/>
</dbReference>
<dbReference type="Proteomes" id="UP000198778">
    <property type="component" value="Unassembled WGS sequence"/>
</dbReference>
<dbReference type="FunFam" id="3.40.50.300:FF:000901">
    <property type="entry name" value="Chromosome partition protein Smc"/>
    <property type="match status" value="1"/>
</dbReference>
<keyword evidence="2 7" id="KW-0963">Cytoplasm</keyword>
<dbReference type="CDD" id="cd03278">
    <property type="entry name" value="ABC_SMC_barmotin"/>
    <property type="match status" value="2"/>
</dbReference>
<sequence length="1196" mass="136758">MFLKRLELAGFKSFANPVSIEFEDGVTAVVGPNGSGKSNISDAVRWVLGEQSARNLRGAKMEDVIFSGSETRAALPMAEISLVLNNEDSHLTIDYSEVAVTRRVYRSGDSEYLINDHPCRLKDIVELFMDSGLGKESFSIIGQGRVEEILSSKAEDRRAIFEEAAGVRKYKQRKQQSEKKLGDTEDNLKRVRDIIYELEAQVGPLEEQASVASEYKAQKEELKLVEVGVLAEEIKTMHADWTENKQKFSEIGARKQRLQSSVERLEKKLHQKVRELKEADAEVEELQKMLLKISEDTEKQEGLKELWKERKKHYSQNRQQYRKELEQLQDKRSQLERVLEQEKQSWQNIHEKTSATQKKLAEVNEKMNNIGENKEAELEDLKSEYIDKLNNKTSLSNEFRYLEEQQLKITASLRRKEESNTDLLKSRKEQQQMVEKIEEEWNQAKEEVTAQIHLWKEKNQSLEAETRKYDDKESLYYEGLRHLQQMEAKQDTLETMQQDYAGFFSGVKHVLKERDKSFPGIHGAVAELLTVPAHLQLAVETALGAAQQHVVVEDEATGRRAIQFLRDRNLGRATFLPKSVVKPRNIPAYELQKLNTYEAYLGVGSDLVEADSQYEGIVNHVLGNVIFATNLKEAKSLAQSIQYKFRIVTLDGDVLSPGGAMSGGSVQKKQGQLLGRQREIDDIKNKISILREQTETLEHELKEWKNKKLKWKQDLQQLADQGEDLREKERKSKMKLEEAKLHYDSLQTRLRVYDMETQETIEEKSANEKRIEQLKSEIEKVSGILKTSNDRIQELSNRKEHDASLKSELLQQQKEFQIALAKEEEQEAHALRALERMKSEYQALTKEIIEKDEANSLIEAELSEQAVDASSVEVVLEEKKQQKQELIGKVDKSKINRDELSKAQREIESELRDTVNQHTYHQEQHHAVEIIINRLDVELDSRLGHLQNEYELTFEAALKEYPLQQALEEAKEKVKLLKMGIEELGEVNLGAIDEYARVKERYDFLLEQKNDLEDAKQTLQDIISEMDEEMTSRFESTFTEIQGHFKDVFSELFGGGKAALELTNKEDLLSTGVEIVAQPPGKKLQNLALLSGGERALTAIALLFAILRARPVPFCVLDEVEAALDEANVQRFAGFLKDFSHNTQFVVVTHRKGTMEEADALYGVTMQESGVSNLVSVKLGAAEELVEAGAVKEGQI</sequence>
<evidence type="ECO:0000256" key="1">
    <source>
        <dbReference type="ARBA" id="ARBA00004496"/>
    </source>
</evidence>
<dbReference type="PANTHER" id="PTHR43977">
    <property type="entry name" value="STRUCTURAL MAINTENANCE OF CHROMOSOMES PROTEIN 3"/>
    <property type="match status" value="1"/>
</dbReference>
<dbReference type="PIRSF" id="PIRSF005719">
    <property type="entry name" value="SMC"/>
    <property type="match status" value="1"/>
</dbReference>
<dbReference type="RefSeq" id="WP_090839894.1">
    <property type="nucleotide sequence ID" value="NZ_FNIL01000001.1"/>
</dbReference>
<dbReference type="InterPro" id="IPR011890">
    <property type="entry name" value="SMC_prok"/>
</dbReference>
<proteinExistence type="inferred from homology"/>
<feature type="coiled-coil region" evidence="7">
    <location>
        <begin position="680"/>
        <end position="728"/>
    </location>
</feature>
<comment type="subunit">
    <text evidence="7">Homodimer.</text>
</comment>
<dbReference type="Gene3D" id="3.40.50.300">
    <property type="entry name" value="P-loop containing nucleotide triphosphate hydrolases"/>
    <property type="match status" value="2"/>
</dbReference>
<accession>A0A1G9ZZD9</accession>
<evidence type="ECO:0000256" key="2">
    <source>
        <dbReference type="ARBA" id="ARBA00022490"/>
    </source>
</evidence>
<dbReference type="Gene3D" id="1.20.1060.20">
    <property type="match status" value="1"/>
</dbReference>
<reference evidence="10" key="1">
    <citation type="submission" date="2016-10" db="EMBL/GenBank/DDBJ databases">
        <authorList>
            <person name="Varghese N."/>
            <person name="Submissions S."/>
        </authorList>
    </citation>
    <scope>NUCLEOTIDE SEQUENCE [LARGE SCALE GENOMIC DNA]</scope>
    <source>
        <strain evidence="10">CGMCC 1.10369</strain>
    </source>
</reference>
<dbReference type="InterPro" id="IPR010935">
    <property type="entry name" value="SMC_hinge"/>
</dbReference>
<comment type="function">
    <text evidence="7">Required for chromosome condensation and partitioning.</text>
</comment>
<evidence type="ECO:0000256" key="3">
    <source>
        <dbReference type="ARBA" id="ARBA00022741"/>
    </source>
</evidence>
<keyword evidence="4 7" id="KW-0067">ATP-binding</keyword>
<keyword evidence="3 7" id="KW-0547">Nucleotide-binding</keyword>
<dbReference type="GO" id="GO:0007062">
    <property type="term" value="P:sister chromatid cohesion"/>
    <property type="evidence" value="ECO:0007669"/>
    <property type="project" value="InterPro"/>
</dbReference>
<feature type="coiled-coil region" evidence="7">
    <location>
        <begin position="967"/>
        <end position="1032"/>
    </location>
</feature>
<feature type="coiled-coil region" evidence="7">
    <location>
        <begin position="757"/>
        <end position="917"/>
    </location>
</feature>
<evidence type="ECO:0000256" key="6">
    <source>
        <dbReference type="ARBA" id="ARBA00023125"/>
    </source>
</evidence>
<dbReference type="GO" id="GO:0030261">
    <property type="term" value="P:chromosome condensation"/>
    <property type="evidence" value="ECO:0007669"/>
    <property type="project" value="InterPro"/>
</dbReference>
<dbReference type="GO" id="GO:0006260">
    <property type="term" value="P:DNA replication"/>
    <property type="evidence" value="ECO:0007669"/>
    <property type="project" value="UniProtKB-UniRule"/>
</dbReference>
<evidence type="ECO:0000259" key="8">
    <source>
        <dbReference type="SMART" id="SM00968"/>
    </source>
</evidence>
<dbReference type="SUPFAM" id="SSF75553">
    <property type="entry name" value="Smc hinge domain"/>
    <property type="match status" value="1"/>
</dbReference>
<comment type="similarity">
    <text evidence="7">Belongs to the SMC family.</text>
</comment>
<dbReference type="SMART" id="SM00968">
    <property type="entry name" value="SMC_hinge"/>
    <property type="match status" value="1"/>
</dbReference>
<evidence type="ECO:0000313" key="9">
    <source>
        <dbReference type="EMBL" id="SDN27012.1"/>
    </source>
</evidence>
<organism evidence="9 10">
    <name type="scientific">Alkalicoccus daliensis</name>
    <dbReference type="NCBI Taxonomy" id="745820"/>
    <lineage>
        <taxon>Bacteria</taxon>
        <taxon>Bacillati</taxon>
        <taxon>Bacillota</taxon>
        <taxon>Bacilli</taxon>
        <taxon>Bacillales</taxon>
        <taxon>Bacillaceae</taxon>
        <taxon>Alkalicoccus</taxon>
    </lineage>
</organism>
<feature type="coiled-coil region" evidence="7">
    <location>
        <begin position="248"/>
        <end position="465"/>
    </location>
</feature>
<dbReference type="AlphaFoldDB" id="A0A1G9ZZD9"/>